<dbReference type="RefSeq" id="WP_304541733.1">
    <property type="nucleotide sequence ID" value="NZ_JARPTC010000006.1"/>
</dbReference>
<dbReference type="AlphaFoldDB" id="A0AAW7ZB64"/>
<protein>
    <recommendedName>
        <fullName evidence="4">DUF5667 domain-containing protein</fullName>
    </recommendedName>
</protein>
<gene>
    <name evidence="2" type="ORF">P6N53_05425</name>
</gene>
<dbReference type="EMBL" id="JARPTC010000006">
    <property type="protein sequence ID" value="MDO7786663.1"/>
    <property type="molecule type" value="Genomic_DNA"/>
</dbReference>
<reference evidence="2" key="2">
    <citation type="submission" date="2023-03" db="EMBL/GenBank/DDBJ databases">
        <authorList>
            <person name="Zhang Z."/>
        </authorList>
    </citation>
    <scope>NUCLEOTIDE SEQUENCE</scope>
    <source>
        <strain evidence="2">DSA</strain>
    </source>
</reference>
<keyword evidence="1" id="KW-0732">Signal</keyword>
<dbReference type="Proteomes" id="UP001172911">
    <property type="component" value="Unassembled WGS sequence"/>
</dbReference>
<feature type="chain" id="PRO_5043454354" description="DUF5667 domain-containing protein" evidence="1">
    <location>
        <begin position="26"/>
        <end position="313"/>
    </location>
</feature>
<feature type="signal peptide" evidence="1">
    <location>
        <begin position="1"/>
        <end position="25"/>
    </location>
</feature>
<accession>A0AAW7ZB64</accession>
<sequence length="313" mass="35218">MKNLKSKAVSTALVLALVVPTASFAANSVINTEATAKKEISFQAFKEKRDVKTNYIELVEKYSPESLEEWKSTLAESEELMAQLKDKMPLNKQRVELSEEAKEKMQTIREGIKAGTLTPEQAAEELKALGIEKLRGDKQELSVEAKEKMQAMFQGKNGEGLKAFDMKKGDKPELPDEMKEKMQTLREGMKNIPGGRPELPDEMKEKMQTLREGMKNIPGGRPELSDEMKEKMQAIHEKMKDGTITPELAKEEMKALGLEGMRTFDKAKGPMAELKQAIEDNDTAKIKELLAKELTQMKERNLKLAEKLAESND</sequence>
<name>A0AAW7ZB64_9FIRM</name>
<organism evidence="2 3">
    <name type="scientific">Desulforamulus aquiferis</name>
    <dbReference type="NCBI Taxonomy" id="1397668"/>
    <lineage>
        <taxon>Bacteria</taxon>
        <taxon>Bacillati</taxon>
        <taxon>Bacillota</taxon>
        <taxon>Clostridia</taxon>
        <taxon>Eubacteriales</taxon>
        <taxon>Peptococcaceae</taxon>
        <taxon>Desulforamulus</taxon>
    </lineage>
</organism>
<evidence type="ECO:0000313" key="3">
    <source>
        <dbReference type="Proteomes" id="UP001172911"/>
    </source>
</evidence>
<reference evidence="2" key="1">
    <citation type="journal article" date="2023" name="J. Hazard. Mater.">
        <title>Anaerobic biodegradation of pyrene and benzo[a]pyrene by a new sulfate-reducing Desulforamulus aquiferis strain DSA.</title>
        <authorList>
            <person name="Zhang Z."/>
            <person name="Sun J."/>
            <person name="Gong X."/>
            <person name="Wang C."/>
            <person name="Wang H."/>
        </authorList>
    </citation>
    <scope>NUCLEOTIDE SEQUENCE</scope>
    <source>
        <strain evidence="2">DSA</strain>
    </source>
</reference>
<keyword evidence="3" id="KW-1185">Reference proteome</keyword>
<proteinExistence type="predicted"/>
<evidence type="ECO:0000313" key="2">
    <source>
        <dbReference type="EMBL" id="MDO7786663.1"/>
    </source>
</evidence>
<evidence type="ECO:0008006" key="4">
    <source>
        <dbReference type="Google" id="ProtNLM"/>
    </source>
</evidence>
<comment type="caution">
    <text evidence="2">The sequence shown here is derived from an EMBL/GenBank/DDBJ whole genome shotgun (WGS) entry which is preliminary data.</text>
</comment>
<evidence type="ECO:0000256" key="1">
    <source>
        <dbReference type="SAM" id="SignalP"/>
    </source>
</evidence>